<dbReference type="EMBL" id="FCNL01000042">
    <property type="protein sequence ID" value="CVI25223.1"/>
    <property type="molecule type" value="Genomic_DNA"/>
</dbReference>
<dbReference type="AlphaFoldDB" id="A0A822VDP3"/>
<sequence length="134" mass="14976">MKRQRSIKEKSMKRHVIAFSAAAAFSAFAAVPAFSQVFIYDGQSLDPYSVDGRTESNFLHPRSRGHKPQGRWSEQGSSYGPDDVIILLEDRGYRVRNVQDVGERYLVKATRGGDNVLVSVSRSGDIMGVVLRRD</sequence>
<reference evidence="3 4" key="1">
    <citation type="submission" date="2016-01" db="EMBL/GenBank/DDBJ databases">
        <authorList>
            <person name="Regsiter A."/>
            <person name="william w."/>
        </authorList>
    </citation>
    <scope>NUCLEOTIDE SEQUENCE [LARGE SCALE GENOMIC DNA]</scope>
    <source>
        <strain evidence="3 4">B6</strain>
    </source>
</reference>
<proteinExistence type="predicted"/>
<feature type="chain" id="PRO_5032832998" evidence="2">
    <location>
        <begin position="30"/>
        <end position="134"/>
    </location>
</feature>
<evidence type="ECO:0000313" key="3">
    <source>
        <dbReference type="EMBL" id="CVI25223.1"/>
    </source>
</evidence>
<accession>A0A822VDP3</accession>
<evidence type="ECO:0000256" key="2">
    <source>
        <dbReference type="SAM" id="SignalP"/>
    </source>
</evidence>
<feature type="region of interest" description="Disordered" evidence="1">
    <location>
        <begin position="51"/>
        <end position="77"/>
    </location>
</feature>
<evidence type="ECO:0000313" key="4">
    <source>
        <dbReference type="Proteomes" id="UP000192074"/>
    </source>
</evidence>
<name>A0A822VDP3_AGRTU</name>
<keyword evidence="2" id="KW-0732">Signal</keyword>
<protein>
    <submittedName>
        <fullName evidence="3">Uncharacterized protein</fullName>
    </submittedName>
</protein>
<dbReference type="Proteomes" id="UP000192074">
    <property type="component" value="Unassembled WGS sequence"/>
</dbReference>
<feature type="signal peptide" evidence="2">
    <location>
        <begin position="1"/>
        <end position="29"/>
    </location>
</feature>
<organism evidence="3 4">
    <name type="scientific">Agrobacterium tumefaciens str. B6</name>
    <dbReference type="NCBI Taxonomy" id="1183423"/>
    <lineage>
        <taxon>Bacteria</taxon>
        <taxon>Pseudomonadati</taxon>
        <taxon>Pseudomonadota</taxon>
        <taxon>Alphaproteobacteria</taxon>
        <taxon>Hyphomicrobiales</taxon>
        <taxon>Rhizobiaceae</taxon>
        <taxon>Rhizobium/Agrobacterium group</taxon>
        <taxon>Agrobacterium</taxon>
        <taxon>Agrobacterium tumefaciens complex</taxon>
    </lineage>
</organism>
<gene>
    <name evidence="3" type="ORF">AGR4A_pAt30038</name>
</gene>
<evidence type="ECO:0000256" key="1">
    <source>
        <dbReference type="SAM" id="MobiDB-lite"/>
    </source>
</evidence>
<comment type="caution">
    <text evidence="3">The sequence shown here is derived from an EMBL/GenBank/DDBJ whole genome shotgun (WGS) entry which is preliminary data.</text>
</comment>
<dbReference type="RefSeq" id="WP_236766395.1">
    <property type="nucleotide sequence ID" value="NZ_LT009760.1"/>
</dbReference>